<dbReference type="InterPro" id="IPR025833">
    <property type="entry name" value="GDYXXLXY"/>
</dbReference>
<dbReference type="EMBL" id="LKAJ01000002">
    <property type="protein sequence ID" value="KRG22450.1"/>
    <property type="molecule type" value="Genomic_DNA"/>
</dbReference>
<keyword evidence="1" id="KW-0812">Transmembrane</keyword>
<dbReference type="OrthoDB" id="4868247at2"/>
<reference evidence="3" key="2">
    <citation type="journal article" date="2016" name="Genome Announc.">
        <title>Draft Genome Sequences of Two Novel Amoeba-Resistant Intranuclear Bacteria, 'Candidatus Berkiella cookevillensis' and 'Candidatus Berkiella aquae'.</title>
        <authorList>
            <person name="Mehari Y.T."/>
            <person name="Arivett B.A."/>
            <person name="Farone A.L."/>
            <person name="Gunderson J.H."/>
            <person name="Farone M.B."/>
        </authorList>
    </citation>
    <scope>NUCLEOTIDE SEQUENCE</scope>
    <source>
        <strain evidence="3">HT99</strain>
    </source>
</reference>
<comment type="caution">
    <text evidence="2">The sequence shown here is derived from an EMBL/GenBank/DDBJ whole genome shotgun (WGS) entry which is preliminary data.</text>
</comment>
<evidence type="ECO:0000313" key="3">
    <source>
        <dbReference type="EMBL" id="MCS5712348.1"/>
    </source>
</evidence>
<gene>
    <name evidence="2" type="ORF">HT99x_00873</name>
    <name evidence="3" type="ORF">HT99x_012975</name>
</gene>
<reference evidence="3" key="3">
    <citation type="submission" date="2021-06" db="EMBL/GenBank/DDBJ databases">
        <title>Genomic Description and Analysis of Intracellular Bacteria, Candidatus Berkiella cookevillensis and Candidatus Berkiella aquae.</title>
        <authorList>
            <person name="Kidane D.T."/>
            <person name="Mehari Y.T."/>
            <person name="Rice F.C."/>
            <person name="Arivett B.A."/>
            <person name="Farone A.L."/>
            <person name="Berk S.G."/>
            <person name="Farone M.B."/>
        </authorList>
    </citation>
    <scope>NUCLEOTIDE SEQUENCE</scope>
    <source>
        <strain evidence="3">HT99</strain>
    </source>
</reference>
<evidence type="ECO:0000313" key="2">
    <source>
        <dbReference type="EMBL" id="KRG22450.1"/>
    </source>
</evidence>
<keyword evidence="4" id="KW-1185">Reference proteome</keyword>
<evidence type="ECO:0000313" key="4">
    <source>
        <dbReference type="Proteomes" id="UP000051497"/>
    </source>
</evidence>
<organism evidence="2">
    <name type="scientific">Candidatus Berkiella aquae</name>
    <dbReference type="NCBI Taxonomy" id="295108"/>
    <lineage>
        <taxon>Bacteria</taxon>
        <taxon>Pseudomonadati</taxon>
        <taxon>Pseudomonadota</taxon>
        <taxon>Gammaproteobacteria</taxon>
        <taxon>Candidatus Berkiellales</taxon>
        <taxon>Candidatus Berkiellaceae</taxon>
        <taxon>Candidatus Berkiella</taxon>
    </lineage>
</organism>
<dbReference type="STRING" id="295108.HT99x_00873"/>
<dbReference type="Pfam" id="PF14345">
    <property type="entry name" value="GDYXXLXY"/>
    <property type="match status" value="1"/>
</dbReference>
<dbReference type="RefSeq" id="WP_075065498.1">
    <property type="nucleotide sequence ID" value="NZ_LKAJ02000001.1"/>
</dbReference>
<protein>
    <submittedName>
        <fullName evidence="3">GDYXXLXY domain-containing protein</fullName>
    </submittedName>
</protein>
<evidence type="ECO:0000256" key="1">
    <source>
        <dbReference type="SAM" id="Phobius"/>
    </source>
</evidence>
<feature type="transmembrane region" description="Helical" evidence="1">
    <location>
        <begin position="6"/>
        <end position="23"/>
    </location>
</feature>
<dbReference type="AlphaFoldDB" id="A0A0Q9YXH8"/>
<accession>A0A0Q9YXH8</accession>
<dbReference type="EMBL" id="LKAJ02000001">
    <property type="protein sequence ID" value="MCS5712348.1"/>
    <property type="molecule type" value="Genomic_DNA"/>
</dbReference>
<reference evidence="2" key="1">
    <citation type="submission" date="2015-09" db="EMBL/GenBank/DDBJ databases">
        <title>Draft Genome Sequences of Two Novel Amoeba-resistant Intranuclear Bacteria, Candidatus Berkiella cookevillensis and Candidatus Berkiella aquae.</title>
        <authorList>
            <person name="Mehari Y.T."/>
            <person name="Arivett B.A."/>
            <person name="Farone A.L."/>
            <person name="Gunderson J.H."/>
            <person name="Farone M.B."/>
        </authorList>
    </citation>
    <scope>NUCLEOTIDE SEQUENCE [LARGE SCALE GENOMIC DNA]</scope>
    <source>
        <strain evidence="2">HT99</strain>
    </source>
</reference>
<dbReference type="Proteomes" id="UP000051497">
    <property type="component" value="Unassembled WGS sequence"/>
</dbReference>
<sequence length="166" mass="19512">MIRDATLFIVTILIFVIFNVMIYQKQQILKSGDSIYFAIEPADPRSLMQGDYMTFRYVLEEDLKKNDSRPQSNQGYIVIVPDENKIGQFARFYSGEKLGPHEKLLQYRYHPSRFSPYLIKPHTFFFQEKRQPDLQEAKFAVFHYQGNKNYLLTGLANKDKNIISGK</sequence>
<keyword evidence="1" id="KW-0472">Membrane</keyword>
<name>A0A0Q9YXH8_9GAMM</name>
<keyword evidence="1" id="KW-1133">Transmembrane helix</keyword>
<proteinExistence type="predicted"/>